<accession>A0A6N2S621</accession>
<name>A0A6N2S621_9BACT</name>
<dbReference type="EMBL" id="CACRSS010000002">
    <property type="protein sequence ID" value="VYS87315.1"/>
    <property type="molecule type" value="Genomic_DNA"/>
</dbReference>
<sequence>MMKAQIQIQFPLLGEWDKLNMTAVFPSSGGFIESRIYTENDIPPSHAPALEAVVKALVSMGAPWQVQQVWARVEQFISKVPEGEQESPIEMTEGVVLTVDAVNESGGHRRFTSVHYPDFVLMNSAAVDFFKHFTKQ</sequence>
<gene>
    <name evidence="1" type="ORF">AMLFYP55_01938</name>
</gene>
<reference evidence="1" key="1">
    <citation type="submission" date="2019-11" db="EMBL/GenBank/DDBJ databases">
        <authorList>
            <person name="Feng L."/>
        </authorList>
    </citation>
    <scope>NUCLEOTIDE SEQUENCE</scope>
    <source>
        <strain evidence="1">AMuciniphilaLFYP55</strain>
    </source>
</reference>
<proteinExistence type="predicted"/>
<protein>
    <submittedName>
        <fullName evidence="1">Uncharacterized protein</fullName>
    </submittedName>
</protein>
<dbReference type="AlphaFoldDB" id="A0A6N2S621"/>
<organism evidence="1">
    <name type="scientific">Akkermansia muciniphila</name>
    <dbReference type="NCBI Taxonomy" id="239935"/>
    <lineage>
        <taxon>Bacteria</taxon>
        <taxon>Pseudomonadati</taxon>
        <taxon>Verrucomicrobiota</taxon>
        <taxon>Verrucomicrobiia</taxon>
        <taxon>Verrucomicrobiales</taxon>
        <taxon>Akkermansiaceae</taxon>
        <taxon>Akkermansia</taxon>
    </lineage>
</organism>
<evidence type="ECO:0000313" key="1">
    <source>
        <dbReference type="EMBL" id="VYS87315.1"/>
    </source>
</evidence>